<evidence type="ECO:0000256" key="1">
    <source>
        <dbReference type="SAM" id="Phobius"/>
    </source>
</evidence>
<dbReference type="SUPFAM" id="SSF81901">
    <property type="entry name" value="HCP-like"/>
    <property type="match status" value="1"/>
</dbReference>
<evidence type="ECO:0000313" key="3">
    <source>
        <dbReference type="Proteomes" id="UP000031246"/>
    </source>
</evidence>
<evidence type="ECO:0008006" key="4">
    <source>
        <dbReference type="Google" id="ProtNLM"/>
    </source>
</evidence>
<keyword evidence="1" id="KW-0812">Transmembrane</keyword>
<feature type="transmembrane region" description="Helical" evidence="1">
    <location>
        <begin position="6"/>
        <end position="24"/>
    </location>
</feature>
<dbReference type="RefSeq" id="WP_039477977.1">
    <property type="nucleotide sequence ID" value="NZ_JSYN01000019.1"/>
</dbReference>
<sequence>MYNNNGRYALMAVFLLAGLVCVFYHQYQLAALSALLLAFVIWSHFKHSSVLMASKHFKNNEFGKTKVLLAEVTKPERLAKSRRGYYEFMQGNMALKEQDWDKAEYHFQLASRFPIGGKNEKAYVLIHLANLALRKKDRERAEAYTKLAKELAETQRSKDIIVKIEKEISKI</sequence>
<dbReference type="Proteomes" id="UP000031246">
    <property type="component" value="Unassembled WGS sequence"/>
</dbReference>
<evidence type="ECO:0000313" key="2">
    <source>
        <dbReference type="EMBL" id="KIA92528.1"/>
    </source>
</evidence>
<name>A0A0C1FL15_9SPHI</name>
<keyword evidence="1" id="KW-0472">Membrane</keyword>
<keyword evidence="1" id="KW-1133">Transmembrane helix</keyword>
<proteinExistence type="predicted"/>
<dbReference type="Gene3D" id="1.25.40.10">
    <property type="entry name" value="Tetratricopeptide repeat domain"/>
    <property type="match status" value="1"/>
</dbReference>
<reference evidence="2 3" key="1">
    <citation type="submission" date="2014-10" db="EMBL/GenBank/DDBJ databases">
        <title>Pedobacter Kyungheensis.</title>
        <authorList>
            <person name="Anderson B.M."/>
            <person name="Newman J.D."/>
        </authorList>
    </citation>
    <scope>NUCLEOTIDE SEQUENCE [LARGE SCALE GENOMIC DNA]</scope>
    <source>
        <strain evidence="2 3">KACC 16221</strain>
    </source>
</reference>
<comment type="caution">
    <text evidence="2">The sequence shown here is derived from an EMBL/GenBank/DDBJ whole genome shotgun (WGS) entry which is preliminary data.</text>
</comment>
<dbReference type="InterPro" id="IPR011990">
    <property type="entry name" value="TPR-like_helical_dom_sf"/>
</dbReference>
<dbReference type="AlphaFoldDB" id="A0A0C1FL15"/>
<protein>
    <recommendedName>
        <fullName evidence="4">Tetratricopeptide repeat protein</fullName>
    </recommendedName>
</protein>
<dbReference type="OrthoDB" id="1432556at2"/>
<dbReference type="EMBL" id="JSYN01000019">
    <property type="protein sequence ID" value="KIA92528.1"/>
    <property type="molecule type" value="Genomic_DNA"/>
</dbReference>
<organism evidence="2 3">
    <name type="scientific">Pedobacter kyungheensis</name>
    <dbReference type="NCBI Taxonomy" id="1069985"/>
    <lineage>
        <taxon>Bacteria</taxon>
        <taxon>Pseudomonadati</taxon>
        <taxon>Bacteroidota</taxon>
        <taxon>Sphingobacteriia</taxon>
        <taxon>Sphingobacteriales</taxon>
        <taxon>Sphingobacteriaceae</taxon>
        <taxon>Pedobacter</taxon>
    </lineage>
</organism>
<keyword evidence="3" id="KW-1185">Reference proteome</keyword>
<accession>A0A0C1FL15</accession>
<gene>
    <name evidence="2" type="ORF">OC25_15880</name>
</gene>